<protein>
    <submittedName>
        <fullName evidence="8">Oxidoreductase, short-chain dehydrogenase/reductase family</fullName>
        <ecNumber evidence="8">1.1.1.-</ecNumber>
    </submittedName>
</protein>
<name>A0A1K1LDM4_9BACT</name>
<feature type="transmembrane region" description="Helical" evidence="6">
    <location>
        <begin position="378"/>
        <end position="405"/>
    </location>
</feature>
<proteinExistence type="predicted"/>
<evidence type="ECO:0000256" key="1">
    <source>
        <dbReference type="ARBA" id="ARBA00004308"/>
    </source>
</evidence>
<dbReference type="GO" id="GO:0016757">
    <property type="term" value="F:glycosyltransferase activity"/>
    <property type="evidence" value="ECO:0007669"/>
    <property type="project" value="TreeGrafter"/>
</dbReference>
<dbReference type="SMART" id="SM00822">
    <property type="entry name" value="PKS_KR"/>
    <property type="match status" value="1"/>
</dbReference>
<dbReference type="PANTHER" id="PTHR32044">
    <property type="entry name" value="GLUCOMANNAN 4-BETA-MANNOSYLTRANSFERASE 9"/>
    <property type="match status" value="1"/>
</dbReference>
<evidence type="ECO:0000256" key="2">
    <source>
        <dbReference type="ARBA" id="ARBA00022679"/>
    </source>
</evidence>
<dbReference type="Gene3D" id="3.90.550.10">
    <property type="entry name" value="Spore Coat Polysaccharide Biosynthesis Protein SpsA, Chain A"/>
    <property type="match status" value="1"/>
</dbReference>
<evidence type="ECO:0000256" key="4">
    <source>
        <dbReference type="ARBA" id="ARBA00022989"/>
    </source>
</evidence>
<comment type="subcellular location">
    <subcellularLocation>
        <location evidence="1">Endomembrane system</location>
    </subcellularLocation>
</comment>
<dbReference type="Gene3D" id="3.40.50.720">
    <property type="entry name" value="NAD(P)-binding Rossmann-like Domain"/>
    <property type="match status" value="1"/>
</dbReference>
<dbReference type="PROSITE" id="PS00061">
    <property type="entry name" value="ADH_SHORT"/>
    <property type="match status" value="1"/>
</dbReference>
<dbReference type="KEGG" id="dpg:DESPIGER_0936"/>
<reference evidence="9" key="1">
    <citation type="submission" date="2016-10" db="EMBL/GenBank/DDBJ databases">
        <authorList>
            <person name="Wegmann U."/>
        </authorList>
    </citation>
    <scope>NUCLEOTIDE SEQUENCE [LARGE SCALE GENOMIC DNA]</scope>
</reference>
<dbReference type="SUPFAM" id="SSF53448">
    <property type="entry name" value="Nucleotide-diphospho-sugar transferases"/>
    <property type="match status" value="1"/>
</dbReference>
<evidence type="ECO:0000313" key="9">
    <source>
        <dbReference type="Proteomes" id="UP000186323"/>
    </source>
</evidence>
<keyword evidence="9" id="KW-1185">Reference proteome</keyword>
<keyword evidence="4 6" id="KW-1133">Transmembrane helix</keyword>
<dbReference type="EMBL" id="LT630450">
    <property type="protein sequence ID" value="SFV72799.1"/>
    <property type="molecule type" value="Genomic_DNA"/>
</dbReference>
<feature type="transmembrane region" description="Helical" evidence="6">
    <location>
        <begin position="339"/>
        <end position="358"/>
    </location>
</feature>
<sequence>MFFLIVQAVIAIMAVLFLLYTLLEARSVRNANKNQAVHFITMSSSSASDIAEWPMVSVLLPVYNEKRIVHKIIDAACALQYPRERLEILLLDDSTDETYELAEKRVARYHAKGVPIRHARREKRIGYKAGNLRFGLTLACGDFIAIFDADCLPPADFLLKVMPCFADDRVGFLQTGIEHVNRNATFLTRFQAMEAGHKEDVTSGLSREGLMASLTGTSCVWRRSCIEAIGGISTATITEDVDMGYAAQLENWKYVWLRDVTSKAEFPESMAAFRVQRQRWARGLIQNAARHVRQMFATSMPLLARLYALSLMFSSLLLAAFFCVLLLCLPVGLLFRPGLFFHVCCTLFLGAAIIWAWYNTANGSQGASFIRRLGSAFGYVIMHFPLSLYYFSAAVQVAAGIDGSFHRTPKGCGRQKIRHPAINRRLVWLEAFSLCYGLASFSVGLWDENYWISLYSGLASSGFSLTLFFSWSDHRKRFQPGSVLITGATGALGSALALEYAAPGMQLVLLGRRQGVLEDLAVRCQAKGADVQTHALDLRKTDELRRWISACCAEHTPDLIIANAGLNTNIGPHGKGEPFTDVRSLVEVNLLSVMALVDGALPALRKRGGGQLAIVSSLAAYYGLPATPTYCATKAGLKAYGTSLRGWLRSEHIRVSVILPGYVSSPMCAAMPGPKPFLWQPERAARRIRRGLALDRARISFPFPLNLGIWGLSLLPACLAMPIARMFGYDR</sequence>
<dbReference type="InterPro" id="IPR036291">
    <property type="entry name" value="NAD(P)-bd_dom_sf"/>
</dbReference>
<dbReference type="Pfam" id="PF13641">
    <property type="entry name" value="Glyco_tranf_2_3"/>
    <property type="match status" value="1"/>
</dbReference>
<evidence type="ECO:0000256" key="3">
    <source>
        <dbReference type="ARBA" id="ARBA00022692"/>
    </source>
</evidence>
<evidence type="ECO:0000256" key="6">
    <source>
        <dbReference type="SAM" id="Phobius"/>
    </source>
</evidence>
<keyword evidence="3 6" id="KW-0812">Transmembrane</keyword>
<keyword evidence="5 6" id="KW-0472">Membrane</keyword>
<dbReference type="GO" id="GO:0016491">
    <property type="term" value="F:oxidoreductase activity"/>
    <property type="evidence" value="ECO:0007669"/>
    <property type="project" value="UniProtKB-KW"/>
</dbReference>
<keyword evidence="2" id="KW-0808">Transferase</keyword>
<feature type="domain" description="Ketoreductase" evidence="7">
    <location>
        <begin position="481"/>
        <end position="666"/>
    </location>
</feature>
<feature type="transmembrane region" description="Helical" evidence="6">
    <location>
        <begin position="707"/>
        <end position="727"/>
    </location>
</feature>
<dbReference type="AlphaFoldDB" id="A0A1K1LDM4"/>
<dbReference type="PANTHER" id="PTHR32044:SF80">
    <property type="entry name" value="XYLOGLUCAN GLYCOSYLTRANSFERASE 2-RELATED"/>
    <property type="match status" value="1"/>
</dbReference>
<dbReference type="InterPro" id="IPR057326">
    <property type="entry name" value="KR_dom"/>
</dbReference>
<dbReference type="InterPro" id="IPR002347">
    <property type="entry name" value="SDR_fam"/>
</dbReference>
<dbReference type="InterPro" id="IPR020904">
    <property type="entry name" value="Sc_DH/Rdtase_CS"/>
</dbReference>
<dbReference type="Pfam" id="PF00106">
    <property type="entry name" value="adh_short"/>
    <property type="match status" value="1"/>
</dbReference>
<dbReference type="SUPFAM" id="SSF51735">
    <property type="entry name" value="NAD(P)-binding Rossmann-fold domains"/>
    <property type="match status" value="1"/>
</dbReference>
<feature type="transmembrane region" description="Helical" evidence="6">
    <location>
        <begin position="452"/>
        <end position="471"/>
    </location>
</feature>
<evidence type="ECO:0000259" key="7">
    <source>
        <dbReference type="SMART" id="SM00822"/>
    </source>
</evidence>
<dbReference type="InterPro" id="IPR029044">
    <property type="entry name" value="Nucleotide-diphossugar_trans"/>
</dbReference>
<feature type="transmembrane region" description="Helical" evidence="6">
    <location>
        <begin position="306"/>
        <end position="327"/>
    </location>
</feature>
<organism evidence="8 9">
    <name type="scientific">Desulfovibrio piger</name>
    <dbReference type="NCBI Taxonomy" id="901"/>
    <lineage>
        <taxon>Bacteria</taxon>
        <taxon>Pseudomonadati</taxon>
        <taxon>Thermodesulfobacteriota</taxon>
        <taxon>Desulfovibrionia</taxon>
        <taxon>Desulfovibrionales</taxon>
        <taxon>Desulfovibrionaceae</taxon>
        <taxon>Desulfovibrio</taxon>
    </lineage>
</organism>
<evidence type="ECO:0000256" key="5">
    <source>
        <dbReference type="ARBA" id="ARBA00023136"/>
    </source>
</evidence>
<evidence type="ECO:0000313" key="8">
    <source>
        <dbReference type="EMBL" id="SFV72799.1"/>
    </source>
</evidence>
<gene>
    <name evidence="8" type="ORF">DESPIGER_0936</name>
</gene>
<feature type="transmembrane region" description="Helical" evidence="6">
    <location>
        <begin position="483"/>
        <end position="502"/>
    </location>
</feature>
<keyword evidence="8" id="KW-0560">Oxidoreductase</keyword>
<dbReference type="EC" id="1.1.1.-" evidence="8"/>
<accession>A0A1K1LDM4</accession>
<dbReference type="RefSeq" id="WP_083575304.1">
    <property type="nucleotide sequence ID" value="NZ_JAXXLW010000104.1"/>
</dbReference>
<dbReference type="OrthoDB" id="276604at2"/>
<dbReference type="PRINTS" id="PR00081">
    <property type="entry name" value="GDHRDH"/>
</dbReference>
<dbReference type="GO" id="GO:0012505">
    <property type="term" value="C:endomembrane system"/>
    <property type="evidence" value="ECO:0007669"/>
    <property type="project" value="UniProtKB-SubCell"/>
</dbReference>
<dbReference type="Proteomes" id="UP000186323">
    <property type="component" value="Chromosome I"/>
</dbReference>